<dbReference type="Pfam" id="PF00644">
    <property type="entry name" value="PARP"/>
    <property type="match status" value="1"/>
</dbReference>
<feature type="compositionally biased region" description="Polar residues" evidence="11">
    <location>
        <begin position="342"/>
        <end position="351"/>
    </location>
</feature>
<dbReference type="Pfam" id="PF13913">
    <property type="entry name" value="zf-C2HC_2"/>
    <property type="match status" value="2"/>
</dbReference>
<evidence type="ECO:0000256" key="5">
    <source>
        <dbReference type="ARBA" id="ARBA00022771"/>
    </source>
</evidence>
<feature type="region of interest" description="Disordered" evidence="11">
    <location>
        <begin position="1"/>
        <end position="95"/>
    </location>
</feature>
<keyword evidence="7 10" id="KW-0520">NAD</keyword>
<keyword evidence="15" id="KW-1185">Reference proteome</keyword>
<comment type="caution">
    <text evidence="14">The sequence shown here is derived from an EMBL/GenBank/DDBJ whole genome shotgun (WGS) entry which is preliminary data.</text>
</comment>
<evidence type="ECO:0000256" key="8">
    <source>
        <dbReference type="ARBA" id="ARBA00023242"/>
    </source>
</evidence>
<dbReference type="PROSITE" id="PS52027">
    <property type="entry name" value="ZF_C2HC_C3H"/>
    <property type="match status" value="1"/>
</dbReference>
<evidence type="ECO:0000313" key="15">
    <source>
        <dbReference type="Proteomes" id="UP000654075"/>
    </source>
</evidence>
<feature type="compositionally biased region" description="Basic and acidic residues" evidence="11">
    <location>
        <begin position="328"/>
        <end position="339"/>
    </location>
</feature>
<dbReference type="Gene3D" id="3.90.228.10">
    <property type="match status" value="1"/>
</dbReference>
<feature type="compositionally biased region" description="Polar residues" evidence="11">
    <location>
        <begin position="300"/>
        <end position="314"/>
    </location>
</feature>
<sequence>MSLVPSPFGTSMLADPPRPCGSAAVRRPSPTTSSATPLALPTQNGGSILVNPQSRSGAGVVRSPSPLLPTRSGADILVNPPGPSGAGVARSASSTTSFAMSLVPSPFGTSMLADPPRPCGSAAVRRPSPTTSSELALPTQNGGSMLVNPQSPTGVGGARPLSRSTSSVTAPAASAPSSVNRGYSSVGNNLNVRSTVGTLSEQQMAWYQAHGQGQAQRLVSSTQTHFAHGRTSASQALPPTIPSTHHRMQRPSHQGIMVSQENARQPRREEESQQSTTLAQSPQPKPEQQLRQDEPRWGEESQQSTPLPEASTTLAPAETQSPQPEPEQQLRQDEPRWEEESQQSTTLAQSPQPKPEQQLRQDEPRWGEESQQSTPLPEASTTLAPAETQSPQPEAEQQLWQDEPRSEEESQQSTLFPENVQDALRQCLTDHLEPLFYKLTNPIETETETLSWPTEQEEDKQFQHSKSELRKYGLPPRLPETLRGNLHTSCAAPVQAGPGQSDQSSASSSPDAISLQEEECRQGRTFTVLAQPETAREPPKVPGQIDEPWSPDEDTWDVVVEMVAEPEEVAATRRTPTTATGSNLQSNLRQDCIAVPEKAWRRMDGLGLKALLEQRRNSIQLEELPRSSSPPRYHADRLAIKRFELYQHHAQTPTRAVHATVKLAQVSALFDTAARTQDIAASSRANSCRSSRSSLTISSDEEMAAQTSPTLSCAYMVGSGDDGAKQSWTPSWHSEQEQDKSPPTSPSRRLDLTSTRNPALTLDDAVLARSQSESELAEAEALSRPGSLWNRGISLAYPPDPVLLQPVNRLASTWGSDFYVPVDKVIHPDAAQTSDEAPLEDCAPPAPLRCYICGQRHLTDKSLDIHLKACRRRFELREAKRPLGERRPLLEESELPEGADSLERHYEAVPSDTQKMRASLAMPFEDWFAKQREVSEAKLLPCEFCKRTFVAERLEVHQKVCLQQPRLDPTAAASSAASRRRSLCPSSPTAPPAAAVRAFESFCHQLERCPGCSRQFRPELLQVHQKGCCAAKVAAKPRRPPPSWGAGVLSPSRRSAVNDSGAGGAAQATGSPTAVRRSRSSGSLASASFTPPSRYPAAGSPQSASSTASAAATSPAADLSSSAVLLERGLITRASEEDEALLRDELAERLGSGVELVGVFQVVNAIQKGVYDALRNTLQELREGQPLEEQELWHGTSWTFVPKILRQGFNRSFAGRHGTLLGTATYFSSDVAYSLRFCDRRGGGQDGTKVLLKASVLVGNYCKGCSSDVEPPIMDAETGERFDSTVDNEEKPSIFAVFRDFQALPLFLLEVKNQTARAS</sequence>
<dbReference type="GO" id="GO:0005737">
    <property type="term" value="C:cytoplasm"/>
    <property type="evidence" value="ECO:0007669"/>
    <property type="project" value="TreeGrafter"/>
</dbReference>
<keyword evidence="2 10" id="KW-0328">Glycosyltransferase</keyword>
<keyword evidence="5 9" id="KW-0863">Zinc-finger</keyword>
<evidence type="ECO:0000256" key="10">
    <source>
        <dbReference type="RuleBase" id="RU362114"/>
    </source>
</evidence>
<dbReference type="GO" id="GO:0010629">
    <property type="term" value="P:negative regulation of gene expression"/>
    <property type="evidence" value="ECO:0007669"/>
    <property type="project" value="TreeGrafter"/>
</dbReference>
<dbReference type="InterPro" id="IPR049899">
    <property type="entry name" value="Znf_C2HC_C3H"/>
</dbReference>
<dbReference type="EC" id="2.4.2.-" evidence="10"/>
<evidence type="ECO:0000259" key="13">
    <source>
        <dbReference type="PROSITE" id="PS52027"/>
    </source>
</evidence>
<dbReference type="PROSITE" id="PS51059">
    <property type="entry name" value="PARP_CATALYTIC"/>
    <property type="match status" value="1"/>
</dbReference>
<evidence type="ECO:0000256" key="1">
    <source>
        <dbReference type="ARBA" id="ARBA00004123"/>
    </source>
</evidence>
<evidence type="ECO:0000256" key="7">
    <source>
        <dbReference type="ARBA" id="ARBA00023027"/>
    </source>
</evidence>
<dbReference type="GO" id="GO:0008270">
    <property type="term" value="F:zinc ion binding"/>
    <property type="evidence" value="ECO:0007669"/>
    <property type="project" value="UniProtKB-KW"/>
</dbReference>
<protein>
    <recommendedName>
        <fullName evidence="10">Poly [ADP-ribose] polymerase</fullName>
        <shortName evidence="10">PARP</shortName>
        <ecNumber evidence="10">2.4.2.-</ecNumber>
    </recommendedName>
</protein>
<dbReference type="EMBL" id="CAJNNV010007925">
    <property type="protein sequence ID" value="CAE8595570.1"/>
    <property type="molecule type" value="Genomic_DNA"/>
</dbReference>
<dbReference type="GO" id="GO:0003950">
    <property type="term" value="F:NAD+ poly-ADP-ribosyltransferase activity"/>
    <property type="evidence" value="ECO:0007669"/>
    <property type="project" value="UniProtKB-UniRule"/>
</dbReference>
<feature type="compositionally biased region" description="Low complexity" evidence="11">
    <location>
        <begin position="1096"/>
        <end position="1109"/>
    </location>
</feature>
<comment type="subcellular location">
    <subcellularLocation>
        <location evidence="1">Nucleus</location>
    </subcellularLocation>
</comment>
<feature type="region of interest" description="Disordered" evidence="11">
    <location>
        <begin position="1034"/>
        <end position="1109"/>
    </location>
</feature>
<evidence type="ECO:0000256" key="3">
    <source>
        <dbReference type="ARBA" id="ARBA00022679"/>
    </source>
</evidence>
<evidence type="ECO:0000256" key="2">
    <source>
        <dbReference type="ARBA" id="ARBA00022676"/>
    </source>
</evidence>
<accession>A0A813E3J7</accession>
<dbReference type="Proteomes" id="UP000654075">
    <property type="component" value="Unassembled WGS sequence"/>
</dbReference>
<feature type="region of interest" description="Disordered" evidence="11">
    <location>
        <begin position="223"/>
        <end position="418"/>
    </location>
</feature>
<dbReference type="InterPro" id="IPR052056">
    <property type="entry name" value="Mono-ARTD/PARP"/>
</dbReference>
<keyword evidence="8" id="KW-0539">Nucleus</keyword>
<feature type="region of interest" description="Disordered" evidence="11">
    <location>
        <begin position="447"/>
        <end position="520"/>
    </location>
</feature>
<keyword evidence="4" id="KW-0479">Metal-binding</keyword>
<feature type="region of interest" description="Disordered" evidence="11">
    <location>
        <begin position="533"/>
        <end position="552"/>
    </location>
</feature>
<feature type="domain" description="PARP catalytic" evidence="12">
    <location>
        <begin position="1117"/>
        <end position="1319"/>
    </location>
</feature>
<feature type="compositionally biased region" description="Basic and acidic residues" evidence="11">
    <location>
        <begin position="288"/>
        <end position="299"/>
    </location>
</feature>
<keyword evidence="6" id="KW-0862">Zinc</keyword>
<dbReference type="Gene3D" id="3.30.160.60">
    <property type="entry name" value="Classic Zinc Finger"/>
    <property type="match status" value="1"/>
</dbReference>
<dbReference type="PANTHER" id="PTHR14453:SF67">
    <property type="entry name" value="POLY [ADP-RIBOSE] POLYMERASE"/>
    <property type="match status" value="1"/>
</dbReference>
<feature type="compositionally biased region" description="Polar residues" evidence="11">
    <location>
        <begin position="180"/>
        <end position="189"/>
    </location>
</feature>
<proteinExistence type="predicted"/>
<feature type="compositionally biased region" description="Basic and acidic residues" evidence="11">
    <location>
        <begin position="459"/>
        <end position="471"/>
    </location>
</feature>
<feature type="compositionally biased region" description="Low complexity" evidence="11">
    <location>
        <begin position="495"/>
        <end position="512"/>
    </location>
</feature>
<dbReference type="OrthoDB" id="6133115at2759"/>
<evidence type="ECO:0000313" key="14">
    <source>
        <dbReference type="EMBL" id="CAE8595570.1"/>
    </source>
</evidence>
<dbReference type="GO" id="GO:0005634">
    <property type="term" value="C:nucleus"/>
    <property type="evidence" value="ECO:0007669"/>
    <property type="project" value="UniProtKB-SubCell"/>
</dbReference>
<keyword evidence="3 10" id="KW-0808">Transferase</keyword>
<feature type="compositionally biased region" description="Polar residues" evidence="11">
    <location>
        <begin position="369"/>
        <end position="392"/>
    </location>
</feature>
<feature type="compositionally biased region" description="Low complexity" evidence="11">
    <location>
        <begin position="316"/>
        <end position="327"/>
    </location>
</feature>
<evidence type="ECO:0000256" key="9">
    <source>
        <dbReference type="PROSITE-ProRule" id="PRU01371"/>
    </source>
</evidence>
<dbReference type="InterPro" id="IPR012317">
    <property type="entry name" value="Poly(ADP-ribose)pol_cat_dom"/>
</dbReference>
<feature type="region of interest" description="Disordered" evidence="11">
    <location>
        <begin position="109"/>
        <end position="189"/>
    </location>
</feature>
<organism evidence="14 15">
    <name type="scientific">Polarella glacialis</name>
    <name type="common">Dinoflagellate</name>
    <dbReference type="NCBI Taxonomy" id="89957"/>
    <lineage>
        <taxon>Eukaryota</taxon>
        <taxon>Sar</taxon>
        <taxon>Alveolata</taxon>
        <taxon>Dinophyceae</taxon>
        <taxon>Suessiales</taxon>
        <taxon>Suessiaceae</taxon>
        <taxon>Polarella</taxon>
    </lineage>
</organism>
<dbReference type="SUPFAM" id="SSF56399">
    <property type="entry name" value="ADP-ribosylation"/>
    <property type="match status" value="1"/>
</dbReference>
<name>A0A813E3J7_POLGL</name>
<feature type="domain" description="C2HC/C3H-type" evidence="13">
    <location>
        <begin position="938"/>
        <end position="967"/>
    </location>
</feature>
<evidence type="ECO:0000256" key="6">
    <source>
        <dbReference type="ARBA" id="ARBA00022833"/>
    </source>
</evidence>
<reference evidence="14" key="1">
    <citation type="submission" date="2021-02" db="EMBL/GenBank/DDBJ databases">
        <authorList>
            <person name="Dougan E. K."/>
            <person name="Rhodes N."/>
            <person name="Thang M."/>
            <person name="Chan C."/>
        </authorList>
    </citation>
    <scope>NUCLEOTIDE SEQUENCE</scope>
</reference>
<evidence type="ECO:0000256" key="4">
    <source>
        <dbReference type="ARBA" id="ARBA00022723"/>
    </source>
</evidence>
<evidence type="ECO:0000259" key="12">
    <source>
        <dbReference type="PROSITE" id="PS51059"/>
    </source>
</evidence>
<feature type="compositionally biased region" description="Low complexity" evidence="11">
    <location>
        <begin position="164"/>
        <end position="179"/>
    </location>
</feature>
<feature type="compositionally biased region" description="Polar residues" evidence="11">
    <location>
        <begin position="273"/>
        <end position="282"/>
    </location>
</feature>
<feature type="compositionally biased region" description="Polar residues" evidence="11">
    <location>
        <begin position="223"/>
        <end position="237"/>
    </location>
</feature>
<feature type="compositionally biased region" description="Basic and acidic residues" evidence="11">
    <location>
        <begin position="357"/>
        <end position="368"/>
    </location>
</feature>
<dbReference type="PANTHER" id="PTHR14453">
    <property type="entry name" value="PARP/ZINC FINGER CCCH TYPE DOMAIN CONTAINING PROTEIN"/>
    <property type="match status" value="1"/>
</dbReference>
<gene>
    <name evidence="14" type="ORF">PGLA1383_LOCUS14080</name>
</gene>
<evidence type="ECO:0000256" key="11">
    <source>
        <dbReference type="SAM" id="MobiDB-lite"/>
    </source>
</evidence>
<feature type="region of interest" description="Disordered" evidence="11">
    <location>
        <begin position="715"/>
        <end position="756"/>
    </location>
</feature>
<feature type="compositionally biased region" description="Polar residues" evidence="11">
    <location>
        <begin position="29"/>
        <end position="56"/>
    </location>
</feature>
<dbReference type="GO" id="GO:0003714">
    <property type="term" value="F:transcription corepressor activity"/>
    <property type="evidence" value="ECO:0007669"/>
    <property type="project" value="TreeGrafter"/>
</dbReference>
<feature type="compositionally biased region" description="Polar residues" evidence="11">
    <location>
        <begin position="128"/>
        <end position="153"/>
    </location>
</feature>